<feature type="transmembrane region" description="Helical" evidence="6">
    <location>
        <begin position="637"/>
        <end position="662"/>
    </location>
</feature>
<feature type="domain" description="ABC3 transporter permease C-terminal" evidence="7">
    <location>
        <begin position="640"/>
        <end position="756"/>
    </location>
</feature>
<dbReference type="Pfam" id="PF02687">
    <property type="entry name" value="FtsX"/>
    <property type="match status" value="2"/>
</dbReference>
<keyword evidence="3 6" id="KW-0812">Transmembrane</keyword>
<evidence type="ECO:0000259" key="7">
    <source>
        <dbReference type="Pfam" id="PF02687"/>
    </source>
</evidence>
<dbReference type="Proteomes" id="UP000774130">
    <property type="component" value="Unassembled WGS sequence"/>
</dbReference>
<evidence type="ECO:0000256" key="5">
    <source>
        <dbReference type="ARBA" id="ARBA00023136"/>
    </source>
</evidence>
<keyword evidence="9" id="KW-1185">Reference proteome</keyword>
<reference evidence="8 9" key="1">
    <citation type="submission" date="2021-06" db="EMBL/GenBank/DDBJ databases">
        <title>Enterococcus alishanensis sp. nov., a novel lactic acid bacterium isolated from fresh coffee beans.</title>
        <authorList>
            <person name="Chen Y.-S."/>
        </authorList>
    </citation>
    <scope>NUCLEOTIDE SEQUENCE [LARGE SCALE GENOMIC DNA]</scope>
    <source>
        <strain evidence="8 9">ALS3</strain>
    </source>
</reference>
<comment type="caution">
    <text evidence="8">The sequence shown here is derived from an EMBL/GenBank/DDBJ whole genome shotgun (WGS) entry which is preliminary data.</text>
</comment>
<accession>A0ABS6TCF9</accession>
<dbReference type="RefSeq" id="WP_218325596.1">
    <property type="nucleotide sequence ID" value="NZ_JAHUZB010000003.1"/>
</dbReference>
<feature type="transmembrane region" description="Helical" evidence="6">
    <location>
        <begin position="346"/>
        <end position="369"/>
    </location>
</feature>
<dbReference type="EMBL" id="JAHUZB010000003">
    <property type="protein sequence ID" value="MBV7390534.1"/>
    <property type="molecule type" value="Genomic_DNA"/>
</dbReference>
<dbReference type="InterPro" id="IPR003838">
    <property type="entry name" value="ABC3_permease_C"/>
</dbReference>
<evidence type="ECO:0000256" key="4">
    <source>
        <dbReference type="ARBA" id="ARBA00022989"/>
    </source>
</evidence>
<protein>
    <submittedName>
        <fullName evidence="8">ABC transporter permease</fullName>
    </submittedName>
</protein>
<keyword evidence="5 6" id="KW-0472">Membrane</keyword>
<feature type="transmembrane region" description="Helical" evidence="6">
    <location>
        <begin position="731"/>
        <end position="750"/>
    </location>
</feature>
<keyword evidence="2" id="KW-1003">Cell membrane</keyword>
<dbReference type="PANTHER" id="PTHR30287">
    <property type="entry name" value="MEMBRANE COMPONENT OF PREDICTED ABC SUPERFAMILY METABOLITE UPTAKE TRANSPORTER"/>
    <property type="match status" value="1"/>
</dbReference>
<evidence type="ECO:0000256" key="2">
    <source>
        <dbReference type="ARBA" id="ARBA00022475"/>
    </source>
</evidence>
<feature type="transmembrane region" description="Helical" evidence="6">
    <location>
        <begin position="691"/>
        <end position="711"/>
    </location>
</feature>
<name>A0ABS6TCF9_9ENTE</name>
<sequence length="766" mass="85358">MVKKMLTKKLLRDMWAAKWQFLSIILLSALGVMVFAGLDAGWRDIDVSLNKNFREQKLPDLWVSLSTVDQATVSRLNQIDGVKTTQVRSSYEATAQDLTNEPTILLNGFEGEINLSQPTVLAGKRLAENDVRAGLMEKKFAEAQGLTVGDTVKCSIGNMEIDFLITGLIQSPEYIMSTNDIVPNPKVFGYMYVNQQALNLPANEVLVMLEDGVKSESLKHQIEKVFPGSMVRDRSAHRSTDTVLSEVSQFRSFSYVFPVLFFMVAALVVLTTISRMVDNQRSQMGILKALGYSKKKLYFHYLSYGFFPSLIGGVLGLFIGKTLVAKILWQAEAGTFTMPQHYNAPISMLSIFVCLLSIGLAVGICFFACRQQLKETAAELLRPKPPKSGERILLERFRHLWKKMSFNGKLISRNMFRAKTRSFMALFGILSCTALLISAFGMENSFRHLVDVYYGETYTYDIKAQLEPNPGSIESYQKRVPAKKIEGIMEKPVSLAAEDTSRMVNMTVVDNQQSLIHFSEDNSNLPKEGLVITEKLAETIGLSRGEKVALTLPGDAKPLNTFIADFASFGTGQGIFISRSLWDKSGKGDFVPTSLLIKEPKKDIAAYLERTKTIARWSTVETQIAETLTLMDSMRGVIFLLGVFALLLAFVVIYNMGILNFVERTREFATLKVLGYHNREIRSLIIRENSILSLVGVLLGILPGILLANLALKVAEPDDFVISVAFSPLNILWSCLITFIFSLGIQMILARKVASIDMVSALKSIE</sequence>
<feature type="transmembrane region" description="Helical" evidence="6">
    <location>
        <begin position="423"/>
        <end position="442"/>
    </location>
</feature>
<organism evidence="8 9">
    <name type="scientific">Enterococcus alishanensis</name>
    <dbReference type="NCBI Taxonomy" id="1303817"/>
    <lineage>
        <taxon>Bacteria</taxon>
        <taxon>Bacillati</taxon>
        <taxon>Bacillota</taxon>
        <taxon>Bacilli</taxon>
        <taxon>Lactobacillales</taxon>
        <taxon>Enterococcaceae</taxon>
        <taxon>Enterococcus</taxon>
    </lineage>
</organism>
<evidence type="ECO:0000256" key="1">
    <source>
        <dbReference type="ARBA" id="ARBA00004651"/>
    </source>
</evidence>
<evidence type="ECO:0000256" key="6">
    <source>
        <dbReference type="SAM" id="Phobius"/>
    </source>
</evidence>
<comment type="subcellular location">
    <subcellularLocation>
        <location evidence="1">Cell membrane</location>
        <topology evidence="1">Multi-pass membrane protein</topology>
    </subcellularLocation>
</comment>
<gene>
    <name evidence="8" type="ORF">KUA55_07575</name>
</gene>
<keyword evidence="4 6" id="KW-1133">Transmembrane helix</keyword>
<feature type="domain" description="ABC3 transporter permease C-terminal" evidence="7">
    <location>
        <begin position="256"/>
        <end position="368"/>
    </location>
</feature>
<feature type="transmembrane region" description="Helical" evidence="6">
    <location>
        <begin position="298"/>
        <end position="319"/>
    </location>
</feature>
<proteinExistence type="predicted"/>
<dbReference type="InterPro" id="IPR038766">
    <property type="entry name" value="Membrane_comp_ABC_pdt"/>
</dbReference>
<evidence type="ECO:0000313" key="9">
    <source>
        <dbReference type="Proteomes" id="UP000774130"/>
    </source>
</evidence>
<dbReference type="PANTHER" id="PTHR30287:SF1">
    <property type="entry name" value="INNER MEMBRANE PROTEIN"/>
    <property type="match status" value="1"/>
</dbReference>
<evidence type="ECO:0000256" key="3">
    <source>
        <dbReference type="ARBA" id="ARBA00022692"/>
    </source>
</evidence>
<feature type="transmembrane region" description="Helical" evidence="6">
    <location>
        <begin position="255"/>
        <end position="277"/>
    </location>
</feature>
<evidence type="ECO:0000313" key="8">
    <source>
        <dbReference type="EMBL" id="MBV7390534.1"/>
    </source>
</evidence>